<dbReference type="PANTHER" id="PTHR33744:SF7">
    <property type="entry name" value="PUCR FAMILY TRANSCRIPTIONAL REGULATOR"/>
    <property type="match status" value="1"/>
</dbReference>
<protein>
    <submittedName>
        <fullName evidence="4">Uncharacterized protein</fullName>
    </submittedName>
</protein>
<dbReference type="InterPro" id="IPR025736">
    <property type="entry name" value="PucR_C-HTH_dom"/>
</dbReference>
<evidence type="ECO:0000313" key="5">
    <source>
        <dbReference type="Proteomes" id="UP000222531"/>
    </source>
</evidence>
<dbReference type="InterPro" id="IPR051448">
    <property type="entry name" value="CdaR-like_regulators"/>
</dbReference>
<dbReference type="Proteomes" id="UP000222531">
    <property type="component" value="Unassembled WGS sequence"/>
</dbReference>
<dbReference type="Pfam" id="PF13556">
    <property type="entry name" value="HTH_30"/>
    <property type="match status" value="1"/>
</dbReference>
<feature type="domain" description="RsbT co-antagonist protein RsbRD N-terminal" evidence="3">
    <location>
        <begin position="56"/>
        <end position="156"/>
    </location>
</feature>
<evidence type="ECO:0000313" key="4">
    <source>
        <dbReference type="EMBL" id="PHQ52446.1"/>
    </source>
</evidence>
<sequence length="393" mass="41485">MARCQAVTDDLTSQQETAPGEELSPAPGARALRLPLDDITAAGLLAAGRISEAGADPTAQLLWDDIARVVRHGTALCLKALAGAPLRPCDLAFLSERASAWMKSGLSMRAVLVGLRLTSQAVWARVARHADPGQLATLSSRFLVAVHKIHFAVSQGARPAGDPRQALAYALVHGRPVPPEARAAAGRAHAFTVVVVGSAEGVGAATGRRVGELLPCALRLTVNGALVLLLPCEEECAEGHHDAAVARIHRAAWPAGSEPFSGVVDCVPQEKVHEAVGVAREVLRIAEVIGRDPGSYRLIDVAMEYSVLHTPDATRAVGKLLEPLSAHSPDLLHTLRSFLSCGMDRRRTAGSLHVHPNTVDYRLRRIHELTTVSPTTPHGAQLLSAALAVAVLS</sequence>
<gene>
    <name evidence="4" type="ORF">BLA24_06580</name>
</gene>
<feature type="region of interest" description="Disordered" evidence="1">
    <location>
        <begin position="1"/>
        <end position="27"/>
    </location>
</feature>
<dbReference type="EMBL" id="NHZO01000081">
    <property type="protein sequence ID" value="PHQ52446.1"/>
    <property type="molecule type" value="Genomic_DNA"/>
</dbReference>
<evidence type="ECO:0000259" key="3">
    <source>
        <dbReference type="Pfam" id="PF14361"/>
    </source>
</evidence>
<evidence type="ECO:0000259" key="2">
    <source>
        <dbReference type="Pfam" id="PF13556"/>
    </source>
</evidence>
<dbReference type="InterPro" id="IPR042070">
    <property type="entry name" value="PucR_C-HTH_sf"/>
</dbReference>
<name>A0A2G1XMK2_STRCJ</name>
<feature type="domain" description="PucR C-terminal helix-turn-helix" evidence="2">
    <location>
        <begin position="331"/>
        <end position="388"/>
    </location>
</feature>
<organism evidence="4 5">
    <name type="scientific">Streptomyces cinnamoneus</name>
    <name type="common">Streptoverticillium cinnamoneum</name>
    <dbReference type="NCBI Taxonomy" id="53446"/>
    <lineage>
        <taxon>Bacteria</taxon>
        <taxon>Bacillati</taxon>
        <taxon>Actinomycetota</taxon>
        <taxon>Actinomycetes</taxon>
        <taxon>Kitasatosporales</taxon>
        <taxon>Streptomycetaceae</taxon>
        <taxon>Streptomyces</taxon>
        <taxon>Streptomyces cinnamoneus group</taxon>
    </lineage>
</organism>
<dbReference type="RefSeq" id="WP_099198224.1">
    <property type="nucleotide sequence ID" value="NZ_NHZO01000081.1"/>
</dbReference>
<reference evidence="4 5" key="1">
    <citation type="journal article" date="2017" name="Biochemistry">
        <title>Identification of the Biosynthetic Pathway for the Antibiotic Bicyclomycin.</title>
        <authorList>
            <person name="Patteson J."/>
            <person name="Cai W."/>
            <person name="Johnson R.A."/>
            <person name="Santa Maria K."/>
            <person name="Li B."/>
        </authorList>
    </citation>
    <scope>NUCLEOTIDE SEQUENCE [LARGE SCALE GENOMIC DNA]</scope>
    <source>
        <strain evidence="4 5">ATCC 21532</strain>
    </source>
</reference>
<dbReference type="Pfam" id="PF14361">
    <property type="entry name" value="RsbRD_N"/>
    <property type="match status" value="1"/>
</dbReference>
<dbReference type="AlphaFoldDB" id="A0A2G1XMK2"/>
<accession>A0A2G1XMK2</accession>
<proteinExistence type="predicted"/>
<comment type="caution">
    <text evidence="4">The sequence shown here is derived from an EMBL/GenBank/DDBJ whole genome shotgun (WGS) entry which is preliminary data.</text>
</comment>
<dbReference type="Gene3D" id="1.10.10.2840">
    <property type="entry name" value="PucR C-terminal helix-turn-helix domain"/>
    <property type="match status" value="1"/>
</dbReference>
<dbReference type="PANTHER" id="PTHR33744">
    <property type="entry name" value="CARBOHYDRATE DIACID REGULATOR"/>
    <property type="match status" value="1"/>
</dbReference>
<keyword evidence="5" id="KW-1185">Reference proteome</keyword>
<dbReference type="OrthoDB" id="4571023at2"/>
<dbReference type="InterPro" id="IPR025751">
    <property type="entry name" value="RsbRD_N_dom"/>
</dbReference>
<evidence type="ECO:0000256" key="1">
    <source>
        <dbReference type="SAM" id="MobiDB-lite"/>
    </source>
</evidence>